<evidence type="ECO:0000256" key="1">
    <source>
        <dbReference type="SAM" id="Coils"/>
    </source>
</evidence>
<feature type="coiled-coil region" evidence="1">
    <location>
        <begin position="127"/>
        <end position="179"/>
    </location>
</feature>
<keyword evidence="3" id="KW-1185">Reference proteome</keyword>
<dbReference type="Proteomes" id="UP001231189">
    <property type="component" value="Unassembled WGS sequence"/>
</dbReference>
<dbReference type="EMBL" id="JAUUTY010000004">
    <property type="protein sequence ID" value="KAK1642852.1"/>
    <property type="molecule type" value="Genomic_DNA"/>
</dbReference>
<organism evidence="2 3">
    <name type="scientific">Lolium multiflorum</name>
    <name type="common">Italian ryegrass</name>
    <name type="synonym">Lolium perenne subsp. multiflorum</name>
    <dbReference type="NCBI Taxonomy" id="4521"/>
    <lineage>
        <taxon>Eukaryota</taxon>
        <taxon>Viridiplantae</taxon>
        <taxon>Streptophyta</taxon>
        <taxon>Embryophyta</taxon>
        <taxon>Tracheophyta</taxon>
        <taxon>Spermatophyta</taxon>
        <taxon>Magnoliopsida</taxon>
        <taxon>Liliopsida</taxon>
        <taxon>Poales</taxon>
        <taxon>Poaceae</taxon>
        <taxon>BOP clade</taxon>
        <taxon>Pooideae</taxon>
        <taxon>Poodae</taxon>
        <taxon>Poeae</taxon>
        <taxon>Poeae Chloroplast Group 2 (Poeae type)</taxon>
        <taxon>Loliodinae</taxon>
        <taxon>Loliinae</taxon>
        <taxon>Lolium</taxon>
    </lineage>
</organism>
<gene>
    <name evidence="2" type="ORF">QYE76_060657</name>
</gene>
<keyword evidence="1" id="KW-0175">Coiled coil</keyword>
<dbReference type="AlphaFoldDB" id="A0AAD8S2K8"/>
<evidence type="ECO:0000313" key="3">
    <source>
        <dbReference type="Proteomes" id="UP001231189"/>
    </source>
</evidence>
<sequence length="209" mass="23181">MEAAWHSADSCEVFNREAAGTAPMKMVFSGYRAALKNKAAEALAQLATLEDADKTVTERRTVLYNKVVTSYHKAKIERAALARELEAVKAEAARVPQLESDLRVARAQCATSEEANQAAAAKLKVELKRLRLLEANHLKELAALKKEQEEKLGGLSKRLEEVERQRLSLQQEVTTKSNELSATAKRWLGELSALDRGLAAAFPEAQRRR</sequence>
<protein>
    <submittedName>
        <fullName evidence="2">Uncharacterized protein</fullName>
    </submittedName>
</protein>
<evidence type="ECO:0000313" key="2">
    <source>
        <dbReference type="EMBL" id="KAK1642852.1"/>
    </source>
</evidence>
<feature type="coiled-coil region" evidence="1">
    <location>
        <begin position="32"/>
        <end position="91"/>
    </location>
</feature>
<proteinExistence type="predicted"/>
<reference evidence="2" key="1">
    <citation type="submission" date="2023-07" db="EMBL/GenBank/DDBJ databases">
        <title>A chromosome-level genome assembly of Lolium multiflorum.</title>
        <authorList>
            <person name="Chen Y."/>
            <person name="Copetti D."/>
            <person name="Kolliker R."/>
            <person name="Studer B."/>
        </authorList>
    </citation>
    <scope>NUCLEOTIDE SEQUENCE</scope>
    <source>
        <strain evidence="2">02402/16</strain>
        <tissue evidence="2">Leaf</tissue>
    </source>
</reference>
<accession>A0AAD8S2K8</accession>
<name>A0AAD8S2K8_LOLMU</name>
<comment type="caution">
    <text evidence="2">The sequence shown here is derived from an EMBL/GenBank/DDBJ whole genome shotgun (WGS) entry which is preliminary data.</text>
</comment>